<organism evidence="3 4">
    <name type="scientific">Neonectria magnoliae</name>
    <dbReference type="NCBI Taxonomy" id="2732573"/>
    <lineage>
        <taxon>Eukaryota</taxon>
        <taxon>Fungi</taxon>
        <taxon>Dikarya</taxon>
        <taxon>Ascomycota</taxon>
        <taxon>Pezizomycotina</taxon>
        <taxon>Sordariomycetes</taxon>
        <taxon>Hypocreomycetidae</taxon>
        <taxon>Hypocreales</taxon>
        <taxon>Nectriaceae</taxon>
        <taxon>Neonectria</taxon>
    </lineage>
</organism>
<feature type="region of interest" description="Disordered" evidence="1">
    <location>
        <begin position="1"/>
        <end position="29"/>
    </location>
</feature>
<dbReference type="Pfam" id="PF00144">
    <property type="entry name" value="Beta-lactamase"/>
    <property type="match status" value="1"/>
</dbReference>
<proteinExistence type="predicted"/>
<evidence type="ECO:0000313" key="3">
    <source>
        <dbReference type="EMBL" id="KAK7428825.1"/>
    </source>
</evidence>
<feature type="compositionally biased region" description="Polar residues" evidence="1">
    <location>
        <begin position="13"/>
        <end position="23"/>
    </location>
</feature>
<dbReference type="PANTHER" id="PTHR43283">
    <property type="entry name" value="BETA-LACTAMASE-RELATED"/>
    <property type="match status" value="1"/>
</dbReference>
<gene>
    <name evidence="3" type="ORF">QQZ08_004595</name>
</gene>
<sequence>MSSQKHPIKTGDQIGSFQLSSVDPSGPAFTPLLYRQREETFPGRTTQIRHGSYLRRLPKKESRDISSKISETSRFNVDDFMRQHGLTGCMVVRNGDVRLEEYRHGNTPASRNDIQSITKSVISTALGVAIQQGKLSVEDAVGRHVHELKDTVWADVPLLALVNMSAGVVELSDDARPADIPNPMYAMHLYPSRDRNAVRDWLKTFKKVFEPGHEFHYYNPNFYVLSWAISQATGVPLEEYISQHIWDPAGMQYDAYIRTTAAGQVDGHGGLSVTLSDMARFGCFVLDGMKGNGQGPSVPTGWFQDISAAKNSVGPRAAGANDIIPTFGYEAGWWTPARGAEGGLLRENEAFAGLGMYGQAIYIVPKLETVIVTQSGYPEHSWGLFAHNIEFATAIVQVLQEADK</sequence>
<keyword evidence="4" id="KW-1185">Reference proteome</keyword>
<dbReference type="EMBL" id="JAZAVK010000036">
    <property type="protein sequence ID" value="KAK7428825.1"/>
    <property type="molecule type" value="Genomic_DNA"/>
</dbReference>
<dbReference type="SUPFAM" id="SSF56601">
    <property type="entry name" value="beta-lactamase/transpeptidase-like"/>
    <property type="match status" value="1"/>
</dbReference>
<dbReference type="InterPro" id="IPR012338">
    <property type="entry name" value="Beta-lactam/transpept-like"/>
</dbReference>
<dbReference type="PANTHER" id="PTHR43283:SF14">
    <property type="entry name" value="BLL8153 PROTEIN"/>
    <property type="match status" value="1"/>
</dbReference>
<evidence type="ECO:0000259" key="2">
    <source>
        <dbReference type="Pfam" id="PF00144"/>
    </source>
</evidence>
<accession>A0ABR1I757</accession>
<dbReference type="InterPro" id="IPR050789">
    <property type="entry name" value="Diverse_Enzym_Activities"/>
</dbReference>
<evidence type="ECO:0000313" key="4">
    <source>
        <dbReference type="Proteomes" id="UP001498421"/>
    </source>
</evidence>
<reference evidence="3 4" key="1">
    <citation type="journal article" date="2025" name="Microbiol. Resour. Announc.">
        <title>Draft genome sequences for Neonectria magnoliae and Neonectria punicea, canker pathogens of Liriodendron tulipifera and Acer saccharum in West Virginia.</title>
        <authorList>
            <person name="Petronek H.M."/>
            <person name="Kasson M.T."/>
            <person name="Metheny A.M."/>
            <person name="Stauder C.M."/>
            <person name="Lovett B."/>
            <person name="Lynch S.C."/>
            <person name="Garnas J.R."/>
            <person name="Kasson L.R."/>
            <person name="Stajich J.E."/>
        </authorList>
    </citation>
    <scope>NUCLEOTIDE SEQUENCE [LARGE SCALE GENOMIC DNA]</scope>
    <source>
        <strain evidence="3 4">NRRL 64651</strain>
    </source>
</reference>
<dbReference type="Proteomes" id="UP001498421">
    <property type="component" value="Unassembled WGS sequence"/>
</dbReference>
<comment type="caution">
    <text evidence="3">The sequence shown here is derived from an EMBL/GenBank/DDBJ whole genome shotgun (WGS) entry which is preliminary data.</text>
</comment>
<feature type="domain" description="Beta-lactamase-related" evidence="2">
    <location>
        <begin position="77"/>
        <end position="372"/>
    </location>
</feature>
<dbReference type="Gene3D" id="3.40.710.10">
    <property type="entry name" value="DD-peptidase/beta-lactamase superfamily"/>
    <property type="match status" value="1"/>
</dbReference>
<dbReference type="InterPro" id="IPR001466">
    <property type="entry name" value="Beta-lactam-related"/>
</dbReference>
<protein>
    <recommendedName>
        <fullName evidence="2">Beta-lactamase-related domain-containing protein</fullName>
    </recommendedName>
</protein>
<name>A0ABR1I757_9HYPO</name>
<evidence type="ECO:0000256" key="1">
    <source>
        <dbReference type="SAM" id="MobiDB-lite"/>
    </source>
</evidence>